<dbReference type="RefSeq" id="XP_066710271.1">
    <property type="nucleotide sequence ID" value="XM_066864123.1"/>
</dbReference>
<feature type="domain" description="Glyoxalase-like" evidence="2">
    <location>
        <begin position="12"/>
        <end position="223"/>
    </location>
</feature>
<comment type="caution">
    <text evidence="3">The sequence shown here is derived from an EMBL/GenBank/DDBJ whole genome shotgun (WGS) entry which is preliminary data.</text>
</comment>
<protein>
    <recommendedName>
        <fullName evidence="2">Glyoxalase-like domain-containing protein</fullName>
    </recommendedName>
</protein>
<name>A0ABR1TB82_9PEZI</name>
<reference evidence="3 4" key="1">
    <citation type="submission" date="2023-01" db="EMBL/GenBank/DDBJ databases">
        <title>Analysis of 21 Apiospora genomes using comparative genomics revels a genus with tremendous synthesis potential of carbohydrate active enzymes and secondary metabolites.</title>
        <authorList>
            <person name="Sorensen T."/>
        </authorList>
    </citation>
    <scope>NUCLEOTIDE SEQUENCE [LARGE SCALE GENOMIC DNA]</scope>
    <source>
        <strain evidence="3 4">CBS 135458</strain>
    </source>
</reference>
<keyword evidence="4" id="KW-1185">Reference proteome</keyword>
<dbReference type="PANTHER" id="PTHR40265">
    <property type="entry name" value="BLL2707 PROTEIN"/>
    <property type="match status" value="1"/>
</dbReference>
<dbReference type="Gene3D" id="3.10.180.10">
    <property type="entry name" value="2,3-Dihydroxybiphenyl 1,2-Dioxygenase, domain 1"/>
    <property type="match status" value="1"/>
</dbReference>
<evidence type="ECO:0000256" key="1">
    <source>
        <dbReference type="SAM" id="MobiDB-lite"/>
    </source>
</evidence>
<gene>
    <name evidence="3" type="ORF">PG994_012714</name>
</gene>
<dbReference type="Pfam" id="PF13468">
    <property type="entry name" value="Glyoxalase_3"/>
    <property type="match status" value="1"/>
</dbReference>
<dbReference type="InterPro" id="IPR029068">
    <property type="entry name" value="Glyas_Bleomycin-R_OHBP_Dase"/>
</dbReference>
<evidence type="ECO:0000313" key="3">
    <source>
        <dbReference type="EMBL" id="KAK8043876.1"/>
    </source>
</evidence>
<accession>A0ABR1TB82</accession>
<evidence type="ECO:0000313" key="4">
    <source>
        <dbReference type="Proteomes" id="UP001480595"/>
    </source>
</evidence>
<proteinExistence type="predicted"/>
<dbReference type="GeneID" id="92097186"/>
<feature type="region of interest" description="Disordered" evidence="1">
    <location>
        <begin position="247"/>
        <end position="268"/>
    </location>
</feature>
<organism evidence="3 4">
    <name type="scientific">Apiospora phragmitis</name>
    <dbReference type="NCBI Taxonomy" id="2905665"/>
    <lineage>
        <taxon>Eukaryota</taxon>
        <taxon>Fungi</taxon>
        <taxon>Dikarya</taxon>
        <taxon>Ascomycota</taxon>
        <taxon>Pezizomycotina</taxon>
        <taxon>Sordariomycetes</taxon>
        <taxon>Xylariomycetidae</taxon>
        <taxon>Amphisphaeriales</taxon>
        <taxon>Apiosporaceae</taxon>
        <taxon>Apiospora</taxon>
    </lineage>
</organism>
<sequence>MSPEPSTTPPLLDHIVILVPHAFLASPPSWLAKAFMLHPGGKHADGVTENVLVFFADGSYLELIAFVDDDVGRGGRAGHRWGRQREGTVIDWALTLLLSSTSSAPSATTTASIHKGAENDDDRLGSVPAAFQEIQQKVRDAGDGAIAYRDLVRGGRNRPDGEVLKWAISAADDAATGKPLEPGVLPFWCLRRDASAAAGPLPGREAGGARFWRAAAAALQPDAVATTSGSRLKPVYDVLFAKKEGGGDSGHEGHRRWTVGTPEDGHHERGEVHLRTTGGHDAETYHQAEEEGTEKLTIKFFTTSWEFAGKTIGGRITDEVRLEFEFVSSSN</sequence>
<dbReference type="EMBL" id="JAQQWL010000012">
    <property type="protein sequence ID" value="KAK8043876.1"/>
    <property type="molecule type" value="Genomic_DNA"/>
</dbReference>
<dbReference type="Proteomes" id="UP001480595">
    <property type="component" value="Unassembled WGS sequence"/>
</dbReference>
<dbReference type="PANTHER" id="PTHR40265:SF1">
    <property type="entry name" value="GLYOXALASE-LIKE DOMAIN-CONTAINING PROTEIN"/>
    <property type="match status" value="1"/>
</dbReference>
<dbReference type="InterPro" id="IPR025870">
    <property type="entry name" value="Glyoxalase-like_dom"/>
</dbReference>
<evidence type="ECO:0000259" key="2">
    <source>
        <dbReference type="Pfam" id="PF13468"/>
    </source>
</evidence>